<evidence type="ECO:0008006" key="2">
    <source>
        <dbReference type="Google" id="ProtNLM"/>
    </source>
</evidence>
<gene>
    <name evidence="1" type="ORF">ABWT76_000496</name>
</gene>
<accession>A0AAU8JG30</accession>
<reference evidence="1" key="1">
    <citation type="submission" date="2024-07" db="EMBL/GenBank/DDBJ databases">
        <authorList>
            <person name="Kim Y.J."/>
            <person name="Jeong J.Y."/>
        </authorList>
    </citation>
    <scope>NUCLEOTIDE SEQUENCE</scope>
    <source>
        <strain evidence="1">GIHE-MW2</strain>
    </source>
</reference>
<dbReference type="EMBL" id="CP159837">
    <property type="protein sequence ID" value="XCM37711.1"/>
    <property type="molecule type" value="Genomic_DNA"/>
</dbReference>
<proteinExistence type="predicted"/>
<evidence type="ECO:0000313" key="1">
    <source>
        <dbReference type="EMBL" id="XCM37711.1"/>
    </source>
</evidence>
<protein>
    <recommendedName>
        <fullName evidence="2">Chromosome partition protein Smc</fullName>
    </recommendedName>
</protein>
<dbReference type="AlphaFoldDB" id="A0AAU8JG30"/>
<organism evidence="1">
    <name type="scientific">Planktothricoides raciborskii GIHE-MW2</name>
    <dbReference type="NCBI Taxonomy" id="2792601"/>
    <lineage>
        <taxon>Bacteria</taxon>
        <taxon>Bacillati</taxon>
        <taxon>Cyanobacteriota</taxon>
        <taxon>Cyanophyceae</taxon>
        <taxon>Oscillatoriophycideae</taxon>
        <taxon>Oscillatoriales</taxon>
        <taxon>Oscillatoriaceae</taxon>
        <taxon>Planktothricoides</taxon>
    </lineage>
</organism>
<name>A0AAU8JG30_9CYAN</name>
<dbReference type="RefSeq" id="WP_354635592.1">
    <property type="nucleotide sequence ID" value="NZ_CP159837.1"/>
</dbReference>
<sequence>MIARKAHLDILIKIMQNTESSLNSFTNRLQELGEHHWLDLAEYGSIGASAIGSIVAGLSGQMLFSATPIVFALTLNVLNRHRVELQTRVQNTATIAEMNQIVDSLQNTVQSLPPAHRFQDLEGTVTRISETVANIEEFLEKTSPQTGPMDLITIQKEFAILRRGIMRLRDHTEATLGNVQQSMINDIYGLRQAIASLQVSQNQGVSSVAIQTEVAQLTQGFSELQTQLQKIGNFPATQTVDIEPLQQQILELQQQVCQLQQQNKEIVKPYLNRLTRAVKHLNKQTVNSRP</sequence>